<evidence type="ECO:0000313" key="1">
    <source>
        <dbReference type="EMBL" id="KAK3225535.1"/>
    </source>
</evidence>
<dbReference type="Proteomes" id="UP001281410">
    <property type="component" value="Unassembled WGS sequence"/>
</dbReference>
<sequence>MAKNGFSYFPWKSLLWGKELTEKGSRWRVGNGKSVRIYKDRWIPRLSTFKVFSPHFFGRKCYCWYPQIAFLRWNVDLVKESFSSEEGDAILGLPSFSIETSDRLIWHFHNSGVYSVCSGYWLAQSPLSRPSCSGLTIKLEFRSLNLFVCCGGAFGL</sequence>
<dbReference type="AlphaFoldDB" id="A0AAE0EGG8"/>
<proteinExistence type="predicted"/>
<protein>
    <submittedName>
        <fullName evidence="1">Uncharacterized protein</fullName>
    </submittedName>
</protein>
<evidence type="ECO:0000313" key="2">
    <source>
        <dbReference type="Proteomes" id="UP001281410"/>
    </source>
</evidence>
<keyword evidence="2" id="KW-1185">Reference proteome</keyword>
<comment type="caution">
    <text evidence="1">The sequence shown here is derived from an EMBL/GenBank/DDBJ whole genome shotgun (WGS) entry which is preliminary data.</text>
</comment>
<accession>A0AAE0EGG8</accession>
<reference evidence="1" key="1">
    <citation type="journal article" date="2023" name="Plant J.">
        <title>Genome sequences and population genomics provide insights into the demographic history, inbreeding, and mutation load of two 'living fossil' tree species of Dipteronia.</title>
        <authorList>
            <person name="Feng Y."/>
            <person name="Comes H.P."/>
            <person name="Chen J."/>
            <person name="Zhu S."/>
            <person name="Lu R."/>
            <person name="Zhang X."/>
            <person name="Li P."/>
            <person name="Qiu J."/>
            <person name="Olsen K.M."/>
            <person name="Qiu Y."/>
        </authorList>
    </citation>
    <scope>NUCLEOTIDE SEQUENCE</scope>
    <source>
        <strain evidence="1">NBL</strain>
    </source>
</reference>
<gene>
    <name evidence="1" type="ORF">Dsin_005397</name>
</gene>
<organism evidence="1 2">
    <name type="scientific">Dipteronia sinensis</name>
    <dbReference type="NCBI Taxonomy" id="43782"/>
    <lineage>
        <taxon>Eukaryota</taxon>
        <taxon>Viridiplantae</taxon>
        <taxon>Streptophyta</taxon>
        <taxon>Embryophyta</taxon>
        <taxon>Tracheophyta</taxon>
        <taxon>Spermatophyta</taxon>
        <taxon>Magnoliopsida</taxon>
        <taxon>eudicotyledons</taxon>
        <taxon>Gunneridae</taxon>
        <taxon>Pentapetalae</taxon>
        <taxon>rosids</taxon>
        <taxon>malvids</taxon>
        <taxon>Sapindales</taxon>
        <taxon>Sapindaceae</taxon>
        <taxon>Hippocastanoideae</taxon>
        <taxon>Acereae</taxon>
        <taxon>Dipteronia</taxon>
    </lineage>
</organism>
<name>A0AAE0EGG8_9ROSI</name>
<dbReference type="EMBL" id="JANJYJ010000002">
    <property type="protein sequence ID" value="KAK3225535.1"/>
    <property type="molecule type" value="Genomic_DNA"/>
</dbReference>